<proteinExistence type="predicted"/>
<keyword evidence="3" id="KW-1185">Reference proteome</keyword>
<accession>A0ABN8IYG2</accession>
<name>A0ABN8IYG2_9NEOP</name>
<reference evidence="2" key="1">
    <citation type="submission" date="2022-03" db="EMBL/GenBank/DDBJ databases">
        <authorList>
            <person name="Martin H S."/>
        </authorList>
    </citation>
    <scope>NUCLEOTIDE SEQUENCE</scope>
</reference>
<evidence type="ECO:0000313" key="2">
    <source>
        <dbReference type="EMBL" id="CAH2067478.1"/>
    </source>
</evidence>
<dbReference type="Proteomes" id="UP000837857">
    <property type="component" value="Chromosome 4"/>
</dbReference>
<organism evidence="2 3">
    <name type="scientific">Iphiclides podalirius</name>
    <name type="common">scarce swallowtail</name>
    <dbReference type="NCBI Taxonomy" id="110791"/>
    <lineage>
        <taxon>Eukaryota</taxon>
        <taxon>Metazoa</taxon>
        <taxon>Ecdysozoa</taxon>
        <taxon>Arthropoda</taxon>
        <taxon>Hexapoda</taxon>
        <taxon>Insecta</taxon>
        <taxon>Pterygota</taxon>
        <taxon>Neoptera</taxon>
        <taxon>Endopterygota</taxon>
        <taxon>Lepidoptera</taxon>
        <taxon>Glossata</taxon>
        <taxon>Ditrysia</taxon>
        <taxon>Papilionoidea</taxon>
        <taxon>Papilionidae</taxon>
        <taxon>Papilioninae</taxon>
        <taxon>Iphiclides</taxon>
    </lineage>
</organism>
<gene>
    <name evidence="2" type="ORF">IPOD504_LOCUS13893</name>
</gene>
<feature type="non-terminal residue" evidence="2">
    <location>
        <position position="1"/>
    </location>
</feature>
<protein>
    <submittedName>
        <fullName evidence="2">Uncharacterized protein</fullName>
    </submittedName>
</protein>
<sequence length="123" mass="13384">MIGVQSMVKHQAEPSLGRNVRRNGRGVRAFAVSCCGVGREKLDARIRGSELDTRQDGDHKGTTPKFDGSFDRAPRKAIVLKRSALARRSVASPQPHQSAAAAFLPPDQSPVKLHRVAFTASHF</sequence>
<feature type="region of interest" description="Disordered" evidence="1">
    <location>
        <begin position="48"/>
        <end position="70"/>
    </location>
</feature>
<feature type="region of interest" description="Disordered" evidence="1">
    <location>
        <begin position="1"/>
        <end position="20"/>
    </location>
</feature>
<evidence type="ECO:0000313" key="3">
    <source>
        <dbReference type="Proteomes" id="UP000837857"/>
    </source>
</evidence>
<evidence type="ECO:0000256" key="1">
    <source>
        <dbReference type="SAM" id="MobiDB-lite"/>
    </source>
</evidence>
<feature type="compositionally biased region" description="Basic and acidic residues" evidence="1">
    <location>
        <begin position="48"/>
        <end position="61"/>
    </location>
</feature>
<dbReference type="EMBL" id="OW152816">
    <property type="protein sequence ID" value="CAH2067478.1"/>
    <property type="molecule type" value="Genomic_DNA"/>
</dbReference>